<dbReference type="AlphaFoldDB" id="A0A8J2HZ27"/>
<evidence type="ECO:0000313" key="3">
    <source>
        <dbReference type="Proteomes" id="UP000676310"/>
    </source>
</evidence>
<reference evidence="2" key="1">
    <citation type="submission" date="2021-05" db="EMBL/GenBank/DDBJ databases">
        <authorList>
            <person name="Stam R."/>
        </authorList>
    </citation>
    <scope>NUCLEOTIDE SEQUENCE</scope>
    <source>
        <strain evidence="2">CS162</strain>
    </source>
</reference>
<gene>
    <name evidence="2" type="ORF">ALTATR162_LOCUS2737</name>
</gene>
<proteinExistence type="predicted"/>
<comment type="caution">
    <text evidence="2">The sequence shown here is derived from an EMBL/GenBank/DDBJ whole genome shotgun (WGS) entry which is preliminary data.</text>
</comment>
<protein>
    <submittedName>
        <fullName evidence="2">Uncharacterized protein</fullName>
    </submittedName>
</protein>
<feature type="signal peptide" evidence="1">
    <location>
        <begin position="1"/>
        <end position="23"/>
    </location>
</feature>
<name>A0A8J2HZ27_9PLEO</name>
<accession>A0A8J2HZ27</accession>
<organism evidence="2 3">
    <name type="scientific">Alternaria atra</name>
    <dbReference type="NCBI Taxonomy" id="119953"/>
    <lineage>
        <taxon>Eukaryota</taxon>
        <taxon>Fungi</taxon>
        <taxon>Dikarya</taxon>
        <taxon>Ascomycota</taxon>
        <taxon>Pezizomycotina</taxon>
        <taxon>Dothideomycetes</taxon>
        <taxon>Pleosporomycetidae</taxon>
        <taxon>Pleosporales</taxon>
        <taxon>Pleosporineae</taxon>
        <taxon>Pleosporaceae</taxon>
        <taxon>Alternaria</taxon>
        <taxon>Alternaria sect. Ulocladioides</taxon>
    </lineage>
</organism>
<feature type="chain" id="PRO_5035215913" evidence="1">
    <location>
        <begin position="24"/>
        <end position="101"/>
    </location>
</feature>
<evidence type="ECO:0000313" key="2">
    <source>
        <dbReference type="EMBL" id="CAG5150670.1"/>
    </source>
</evidence>
<dbReference type="RefSeq" id="XP_043166278.1">
    <property type="nucleotide sequence ID" value="XM_043310343.1"/>
</dbReference>
<keyword evidence="1" id="KW-0732">Signal</keyword>
<evidence type="ECO:0000256" key="1">
    <source>
        <dbReference type="SAM" id="SignalP"/>
    </source>
</evidence>
<dbReference type="GeneID" id="67014215"/>
<dbReference type="Proteomes" id="UP000676310">
    <property type="component" value="Unassembled WGS sequence"/>
</dbReference>
<dbReference type="EMBL" id="CAJRGZ010000015">
    <property type="protein sequence ID" value="CAG5150670.1"/>
    <property type="molecule type" value="Genomic_DNA"/>
</dbReference>
<keyword evidence="3" id="KW-1185">Reference proteome</keyword>
<sequence length="101" mass="11638">MKITYFPTAILALLLSSLPVALARDHYKAEYRCTLWSRRCAANGNSVLECVQDVDVYYYWTQQEFCQHGCEDAHCIDKAWNDMVDSYDARKAGKDFVPFEG</sequence>